<proteinExistence type="inferred from homology"/>
<dbReference type="InterPro" id="IPR001107">
    <property type="entry name" value="Band_7"/>
</dbReference>
<name>A0A239PNQ2_9RHOB</name>
<evidence type="ECO:0000256" key="5">
    <source>
        <dbReference type="ARBA" id="ARBA00023136"/>
    </source>
</evidence>
<dbReference type="GO" id="GO:0008233">
    <property type="term" value="F:peptidase activity"/>
    <property type="evidence" value="ECO:0007669"/>
    <property type="project" value="UniProtKB-KW"/>
</dbReference>
<evidence type="ECO:0000313" key="9">
    <source>
        <dbReference type="Proteomes" id="UP000198307"/>
    </source>
</evidence>
<dbReference type="Gene3D" id="3.30.479.30">
    <property type="entry name" value="Band 7 domain"/>
    <property type="match status" value="1"/>
</dbReference>
<dbReference type="GO" id="GO:0006508">
    <property type="term" value="P:proteolysis"/>
    <property type="evidence" value="ECO:0007669"/>
    <property type="project" value="UniProtKB-KW"/>
</dbReference>
<keyword evidence="8" id="KW-0378">Hydrolase</keyword>
<evidence type="ECO:0000256" key="4">
    <source>
        <dbReference type="ARBA" id="ARBA00022989"/>
    </source>
</evidence>
<keyword evidence="5" id="KW-0472">Membrane</keyword>
<evidence type="ECO:0000259" key="7">
    <source>
        <dbReference type="SMART" id="SM00244"/>
    </source>
</evidence>
<dbReference type="CDD" id="cd03405">
    <property type="entry name" value="SPFH_HflC"/>
    <property type="match status" value="1"/>
</dbReference>
<sequence length="376" mass="40344">MARRRLTITALGVPVVIVAGVVAMASIFIVDEREKALVLRLGRVVAVKEEPGLGVKVPFLDNVVKYDDRILGLPTSPLEVTPLDDRRLVVDAFARWRITDPVRFRQAVGTGGIQAAQGRLEPIVNAAIREVLGSVPSTNVLSDDRTALMNQIRDEARNNSAGLGVEIIDVRLTRTDLPEQNLNATYARMRAERQREAADEIARGGEAAQRVRAAADRTVVELTSEAQKRAEIVRGEADARRNAIYADAFGRDPEFFAFTRSMTSYERALKGENSSMVIQPDGQFFSYLSDDGASRANPAPVPVPAGTSEVVDEEAASAGDEGLVTPTVTDRDGNPLGASAGVKLTPVPESLATPPQEPSAVVPPAQEAGEAEEATE</sequence>
<comment type="similarity">
    <text evidence="2">Belongs to the band 7/mec-2 family. HflC subfamily.</text>
</comment>
<keyword evidence="8" id="KW-0645">Protease</keyword>
<evidence type="ECO:0000256" key="3">
    <source>
        <dbReference type="ARBA" id="ARBA00022692"/>
    </source>
</evidence>
<dbReference type="Proteomes" id="UP000198307">
    <property type="component" value="Unassembled WGS sequence"/>
</dbReference>
<evidence type="ECO:0000256" key="1">
    <source>
        <dbReference type="ARBA" id="ARBA00004167"/>
    </source>
</evidence>
<gene>
    <name evidence="8" type="ORF">SAMN05444959_10250</name>
</gene>
<feature type="region of interest" description="Disordered" evidence="6">
    <location>
        <begin position="289"/>
        <end position="376"/>
    </location>
</feature>
<dbReference type="SUPFAM" id="SSF117892">
    <property type="entry name" value="Band 7/SPFH domain"/>
    <property type="match status" value="1"/>
</dbReference>
<dbReference type="PANTHER" id="PTHR42911:SF1">
    <property type="entry name" value="MODULATOR OF FTSH PROTEASE HFLC"/>
    <property type="match status" value="1"/>
</dbReference>
<dbReference type="InterPro" id="IPR036013">
    <property type="entry name" value="Band_7/SPFH_dom_sf"/>
</dbReference>
<keyword evidence="4" id="KW-1133">Transmembrane helix</keyword>
<dbReference type="InterPro" id="IPR010200">
    <property type="entry name" value="HflC"/>
</dbReference>
<dbReference type="GO" id="GO:0016020">
    <property type="term" value="C:membrane"/>
    <property type="evidence" value="ECO:0007669"/>
    <property type="project" value="UniProtKB-SubCell"/>
</dbReference>
<comment type="subcellular location">
    <subcellularLocation>
        <location evidence="1">Membrane</location>
        <topology evidence="1">Single-pass membrane protein</topology>
    </subcellularLocation>
</comment>
<keyword evidence="9" id="KW-1185">Reference proteome</keyword>
<dbReference type="AlphaFoldDB" id="A0A239PNQ2"/>
<evidence type="ECO:0000256" key="6">
    <source>
        <dbReference type="SAM" id="MobiDB-lite"/>
    </source>
</evidence>
<dbReference type="EMBL" id="FZQB01000002">
    <property type="protein sequence ID" value="SNT71542.1"/>
    <property type="molecule type" value="Genomic_DNA"/>
</dbReference>
<keyword evidence="3" id="KW-0812">Transmembrane</keyword>
<dbReference type="PANTHER" id="PTHR42911">
    <property type="entry name" value="MODULATOR OF FTSH PROTEASE HFLC"/>
    <property type="match status" value="1"/>
</dbReference>
<accession>A0A239PNQ2</accession>
<organism evidence="8 9">
    <name type="scientific">Paracoccus seriniphilus</name>
    <dbReference type="NCBI Taxonomy" id="184748"/>
    <lineage>
        <taxon>Bacteria</taxon>
        <taxon>Pseudomonadati</taxon>
        <taxon>Pseudomonadota</taxon>
        <taxon>Alphaproteobacteria</taxon>
        <taxon>Rhodobacterales</taxon>
        <taxon>Paracoccaceae</taxon>
        <taxon>Paracoccus</taxon>
    </lineage>
</organism>
<evidence type="ECO:0000313" key="8">
    <source>
        <dbReference type="EMBL" id="SNT71542.1"/>
    </source>
</evidence>
<feature type="domain" description="Band 7" evidence="7">
    <location>
        <begin position="25"/>
        <end position="189"/>
    </location>
</feature>
<protein>
    <submittedName>
        <fullName evidence="8">Protease FtsH subunit HflC</fullName>
    </submittedName>
</protein>
<dbReference type="SMART" id="SM00244">
    <property type="entry name" value="PHB"/>
    <property type="match status" value="1"/>
</dbReference>
<dbReference type="Pfam" id="PF01145">
    <property type="entry name" value="Band_7"/>
    <property type="match status" value="1"/>
</dbReference>
<reference evidence="8 9" key="1">
    <citation type="submission" date="2017-07" db="EMBL/GenBank/DDBJ databases">
        <authorList>
            <person name="Sun Z.S."/>
            <person name="Albrecht U."/>
            <person name="Echele G."/>
            <person name="Lee C.C."/>
        </authorList>
    </citation>
    <scope>NUCLEOTIDE SEQUENCE [LARGE SCALE GENOMIC DNA]</scope>
    <source>
        <strain evidence="8 9">DSM 14827</strain>
    </source>
</reference>
<evidence type="ECO:0000256" key="2">
    <source>
        <dbReference type="ARBA" id="ARBA00007862"/>
    </source>
</evidence>